<feature type="region of interest" description="Disordered" evidence="2">
    <location>
        <begin position="371"/>
        <end position="400"/>
    </location>
</feature>
<name>A0A2G1QT33_9HYPH</name>
<feature type="transmembrane region" description="Helical" evidence="3">
    <location>
        <begin position="133"/>
        <end position="151"/>
    </location>
</feature>
<keyword evidence="3" id="KW-1133">Transmembrane helix</keyword>
<evidence type="ECO:0000256" key="3">
    <source>
        <dbReference type="SAM" id="Phobius"/>
    </source>
</evidence>
<feature type="transmembrane region" description="Helical" evidence="3">
    <location>
        <begin position="270"/>
        <end position="288"/>
    </location>
</feature>
<feature type="transmembrane region" description="Helical" evidence="3">
    <location>
        <begin position="246"/>
        <end position="264"/>
    </location>
</feature>
<dbReference type="Proteomes" id="UP000221168">
    <property type="component" value="Unassembled WGS sequence"/>
</dbReference>
<accession>A0A2G1QT33</accession>
<dbReference type="Pfam" id="PF13240">
    <property type="entry name" value="Zn_Ribbon_1"/>
    <property type="match status" value="1"/>
</dbReference>
<dbReference type="OrthoDB" id="9807213at2"/>
<gene>
    <name evidence="5" type="ORF">CSC94_01165</name>
</gene>
<feature type="region of interest" description="Disordered" evidence="2">
    <location>
        <begin position="886"/>
        <end position="936"/>
    </location>
</feature>
<evidence type="ECO:0000256" key="2">
    <source>
        <dbReference type="SAM" id="MobiDB-lite"/>
    </source>
</evidence>
<dbReference type="AlphaFoldDB" id="A0A2G1QT33"/>
<proteinExistence type="predicted"/>
<keyword evidence="6" id="KW-1185">Reference proteome</keyword>
<feature type="compositionally biased region" description="Acidic residues" evidence="2">
    <location>
        <begin position="373"/>
        <end position="386"/>
    </location>
</feature>
<feature type="compositionally biased region" description="Polar residues" evidence="2">
    <location>
        <begin position="920"/>
        <end position="929"/>
    </location>
</feature>
<keyword evidence="3" id="KW-0812">Transmembrane</keyword>
<evidence type="ECO:0000313" key="6">
    <source>
        <dbReference type="Proteomes" id="UP000221168"/>
    </source>
</evidence>
<reference evidence="5 6" key="1">
    <citation type="submission" date="2017-10" db="EMBL/GenBank/DDBJ databases">
        <title>Sedimentibacterium mangrovi gen. nov., sp. nov., a novel member of family Phyllobacteriacea isolated from mangrove sediment.</title>
        <authorList>
            <person name="Liao H."/>
            <person name="Tian Y."/>
        </authorList>
    </citation>
    <scope>NUCLEOTIDE SEQUENCE [LARGE SCALE GENOMIC DNA]</scope>
    <source>
        <strain evidence="5 6">X9-2-2</strain>
    </source>
</reference>
<comment type="caution">
    <text evidence="5">The sequence shown here is derived from an EMBL/GenBank/DDBJ whole genome shotgun (WGS) entry which is preliminary data.</text>
</comment>
<feature type="transmembrane region" description="Helical" evidence="3">
    <location>
        <begin position="295"/>
        <end position="311"/>
    </location>
</feature>
<keyword evidence="1" id="KW-0175">Coiled coil</keyword>
<dbReference type="RefSeq" id="WP_099302906.1">
    <property type="nucleotide sequence ID" value="NZ_PDVP01000001.1"/>
</dbReference>
<feature type="region of interest" description="Disordered" evidence="2">
    <location>
        <begin position="29"/>
        <end position="50"/>
    </location>
</feature>
<protein>
    <recommendedName>
        <fullName evidence="4">Zinc-ribbon domain-containing protein</fullName>
    </recommendedName>
</protein>
<sequence length="1262" mass="134839">MAFCTHCGAKLKDNSRFCPACGAETIAAGASGQKPGGKRPKAGRSAPGARKASAAMAAPPDLPGASPEVPDKLVPLIGYIISRTISAFFRQLPTTIAFGLAAWVFHTYLLVVVNEGFNMGSLTGRFLALQGQTISGSLLWMVGTMILTGLWRRMRGKGPRVSLSDRIAAMRAYLTEAPMDAYSVIAGGVGIALSIATFTNSSSSLVLAVGFGALIASKAGSVFSLLFKTAWNTLFSTVRRSQVRKYGMAAGYMAVAASSLGMLANSMVPIGGVIPGVALLGAAVFLGMRSRSEEMAGLFLLAGLGTWWALFGPADLVFADDGGWQESGGTLTGWINSQGAIPAIIYGVGPAIGTGLGVVLGGVLSDIGGQIPEFDDGNGGDDDEGSQGEGVPPTIHDPDLVDPETGERLIVHDGQSYEGGKAGQVWYDGKWVDRDDAISRIGQYEKDHPLYDPRTGDSLIVNDGKTYEGGKPGQVWFDGKWMDRSEAQHHLDKVNAELERESQRIREEQRQWSDEQRRIREDKLRSDGYVFDKEQNAWVQGPGYKPTPSASDLLRKAEEDREQRILKSADKVSDRVSGELREHIEELRNGGKYEELAEVCRDYWRGQVREGQEESTSQQRWATAYGIGEMGAKATVAASRGALMVLGGPAGAAATAISVGAVSAAGEGAEKWVEGGSALDVAKSTAAGFLSGAKDGAIGHFTNLPGTSGAVKVLVPAAADTAETFIRTGDIKRSLATGAVSAAGDMIGLGTDALPGGLKKELIGAATSAASGGTLSVINGGDFGEGAIDGLVNHVGGKVGSSVGTSAVNRYDAQAESTVQQAQAEVSGQRRQTVLTDDQAENVLAGLRADRDDPNTSPADRQMIDEHIASIENGPRQSERINELDRSRIQRDQNGDPIVDSDGHPVKSDKVDTRGALDQLQDTRSSRTAKQADPELRDAIVKTRTEEIYAPADQRTINRAGDNPEVQKMMQPGDKLAMDTFSTPGKPPSLGADRDARLVIERDTGRVDSKGNPIIDKIEVPRKHWESDAYKDFYDHSMDIVGGRENVTPDSHPEFFRRREELDYMKGSGMSQAEIDARAWGEAHNQLFTDKYHVEASAANSDQALRNAEGRMTSNVQEVQAGRGGQLTDQEGYARMWGEKSRFYEHNTPEAVAQSQKGIEAQLQVREGLRAQGYRVPELPPDTTRAMELISRAPVGVDATPEAMARLNSDLQGLGYRDTNDAMQKIASQTEALKWSQKQGLTTGGVISTARGALGPQEPNDE</sequence>
<dbReference type="EMBL" id="PDVP01000001">
    <property type="protein sequence ID" value="PHP68641.1"/>
    <property type="molecule type" value="Genomic_DNA"/>
</dbReference>
<feature type="domain" description="Zinc-ribbon" evidence="4">
    <location>
        <begin position="3"/>
        <end position="24"/>
    </location>
</feature>
<organism evidence="5 6">
    <name type="scientific">Zhengella mangrovi</name>
    <dbReference type="NCBI Taxonomy" id="1982044"/>
    <lineage>
        <taxon>Bacteria</taxon>
        <taxon>Pseudomonadati</taxon>
        <taxon>Pseudomonadota</taxon>
        <taxon>Alphaproteobacteria</taxon>
        <taxon>Hyphomicrobiales</taxon>
        <taxon>Notoacmeibacteraceae</taxon>
        <taxon>Zhengella</taxon>
    </lineage>
</organism>
<evidence type="ECO:0000313" key="5">
    <source>
        <dbReference type="EMBL" id="PHP68641.1"/>
    </source>
</evidence>
<feature type="compositionally biased region" description="Basic and acidic residues" evidence="2">
    <location>
        <begin position="901"/>
        <end position="915"/>
    </location>
</feature>
<evidence type="ECO:0000259" key="4">
    <source>
        <dbReference type="Pfam" id="PF13240"/>
    </source>
</evidence>
<feature type="transmembrane region" description="Helical" evidence="3">
    <location>
        <begin position="205"/>
        <end position="226"/>
    </location>
</feature>
<evidence type="ECO:0000256" key="1">
    <source>
        <dbReference type="SAM" id="Coils"/>
    </source>
</evidence>
<feature type="coiled-coil region" evidence="1">
    <location>
        <begin position="484"/>
        <end position="518"/>
    </location>
</feature>
<keyword evidence="3" id="KW-0472">Membrane</keyword>
<feature type="transmembrane region" description="Helical" evidence="3">
    <location>
        <begin position="181"/>
        <end position="199"/>
    </location>
</feature>
<dbReference type="InterPro" id="IPR026870">
    <property type="entry name" value="Zinc_ribbon_dom"/>
</dbReference>
<feature type="transmembrane region" description="Helical" evidence="3">
    <location>
        <begin position="92"/>
        <end position="113"/>
    </location>
</feature>